<dbReference type="AlphaFoldDB" id="A0A2V4AQE7"/>
<dbReference type="GO" id="GO:0008757">
    <property type="term" value="F:S-adenosylmethionine-dependent methyltransferase activity"/>
    <property type="evidence" value="ECO:0007669"/>
    <property type="project" value="InterPro"/>
</dbReference>
<keyword evidence="3" id="KW-1185">Reference proteome</keyword>
<accession>A0A2V4AQE7</accession>
<comment type="caution">
    <text evidence="2">The sequence shown here is derived from an EMBL/GenBank/DDBJ whole genome shotgun (WGS) entry which is preliminary data.</text>
</comment>
<dbReference type="PANTHER" id="PTHR45036">
    <property type="entry name" value="METHYLTRANSFERASE LIKE 7B"/>
    <property type="match status" value="1"/>
</dbReference>
<sequence length="211" mass="22675">MQNPVFAKLFLRLGARNEARGLARLRQELLAGLAGTVVEAGPGTGLNFPHYPDTVVRLVAVEPEPTLRAAATDAARRAPVPVEVVEGTAERLPVATGTADAVVISGVLCSVPDPRAALDEFRRVLRPGGELRFLEHVRGTGVRGRWQDLADVVWPRLMGGCHPNRDALAALREAGWQPVRRRELTFPPGARVSVVAPRVLGVARVADTGDR</sequence>
<dbReference type="Pfam" id="PF08241">
    <property type="entry name" value="Methyltransf_11"/>
    <property type="match status" value="1"/>
</dbReference>
<dbReference type="PANTHER" id="PTHR45036:SF1">
    <property type="entry name" value="METHYLTRANSFERASE LIKE 7A"/>
    <property type="match status" value="1"/>
</dbReference>
<evidence type="ECO:0000313" key="3">
    <source>
        <dbReference type="Proteomes" id="UP000249915"/>
    </source>
</evidence>
<dbReference type="InterPro" id="IPR013216">
    <property type="entry name" value="Methyltransf_11"/>
</dbReference>
<reference evidence="2 3" key="1">
    <citation type="submission" date="2016-07" db="EMBL/GenBank/DDBJ databases">
        <title>Draft genome sequence of Prauserella muralis DSM 45305, isolated from a mould-covered wall in an indoor environment.</title>
        <authorList>
            <person name="Ruckert C."/>
            <person name="Albersmeier A."/>
            <person name="Jiang C.-L."/>
            <person name="Jiang Y."/>
            <person name="Kalinowski J."/>
            <person name="Schneider O."/>
            <person name="Winkler A."/>
            <person name="Zotchev S.B."/>
        </authorList>
    </citation>
    <scope>NUCLEOTIDE SEQUENCE [LARGE SCALE GENOMIC DNA]</scope>
    <source>
        <strain evidence="2 3">DSM 45305</strain>
    </source>
</reference>
<dbReference type="OrthoDB" id="65624at2"/>
<dbReference type="EMBL" id="MASW01000005">
    <property type="protein sequence ID" value="PXY22936.1"/>
    <property type="molecule type" value="Genomic_DNA"/>
</dbReference>
<organism evidence="2 3">
    <name type="scientific">Prauserella muralis</name>
    <dbReference type="NCBI Taxonomy" id="588067"/>
    <lineage>
        <taxon>Bacteria</taxon>
        <taxon>Bacillati</taxon>
        <taxon>Actinomycetota</taxon>
        <taxon>Actinomycetes</taxon>
        <taxon>Pseudonocardiales</taxon>
        <taxon>Pseudonocardiaceae</taxon>
        <taxon>Prauserella</taxon>
    </lineage>
</organism>
<feature type="domain" description="Methyltransferase type 11" evidence="1">
    <location>
        <begin position="39"/>
        <end position="132"/>
    </location>
</feature>
<dbReference type="InterPro" id="IPR052356">
    <property type="entry name" value="Thiol_S-MT"/>
</dbReference>
<proteinExistence type="predicted"/>
<dbReference type="CDD" id="cd02440">
    <property type="entry name" value="AdoMet_MTases"/>
    <property type="match status" value="1"/>
</dbReference>
<dbReference type="Gene3D" id="3.40.50.150">
    <property type="entry name" value="Vaccinia Virus protein VP39"/>
    <property type="match status" value="1"/>
</dbReference>
<gene>
    <name evidence="2" type="ORF">BAY60_21630</name>
</gene>
<dbReference type="Proteomes" id="UP000249915">
    <property type="component" value="Unassembled WGS sequence"/>
</dbReference>
<evidence type="ECO:0000313" key="2">
    <source>
        <dbReference type="EMBL" id="PXY22936.1"/>
    </source>
</evidence>
<dbReference type="SUPFAM" id="SSF53335">
    <property type="entry name" value="S-adenosyl-L-methionine-dependent methyltransferases"/>
    <property type="match status" value="1"/>
</dbReference>
<protein>
    <recommendedName>
        <fullName evidence="1">Methyltransferase type 11 domain-containing protein</fullName>
    </recommendedName>
</protein>
<evidence type="ECO:0000259" key="1">
    <source>
        <dbReference type="Pfam" id="PF08241"/>
    </source>
</evidence>
<dbReference type="InterPro" id="IPR029063">
    <property type="entry name" value="SAM-dependent_MTases_sf"/>
</dbReference>
<name>A0A2V4AQE7_9PSEU</name>